<organism evidence="6 7">
    <name type="scientific">Heliorestis convoluta</name>
    <dbReference type="NCBI Taxonomy" id="356322"/>
    <lineage>
        <taxon>Bacteria</taxon>
        <taxon>Bacillati</taxon>
        <taxon>Bacillota</taxon>
        <taxon>Clostridia</taxon>
        <taxon>Eubacteriales</taxon>
        <taxon>Heliobacteriaceae</taxon>
        <taxon>Heliorestis</taxon>
    </lineage>
</organism>
<feature type="transmembrane region" description="Helical" evidence="5">
    <location>
        <begin position="213"/>
        <end position="235"/>
    </location>
</feature>
<evidence type="ECO:0000256" key="2">
    <source>
        <dbReference type="ARBA" id="ARBA00022692"/>
    </source>
</evidence>
<name>A0A5Q2N4C5_9FIRM</name>
<dbReference type="PANTHER" id="PTHR10361">
    <property type="entry name" value="SODIUM-BILE ACID COTRANSPORTER"/>
    <property type="match status" value="1"/>
</dbReference>
<keyword evidence="3 5" id="KW-1133">Transmembrane helix</keyword>
<feature type="transmembrane region" description="Helical" evidence="5">
    <location>
        <begin position="153"/>
        <end position="170"/>
    </location>
</feature>
<dbReference type="Proteomes" id="UP000366051">
    <property type="component" value="Chromosome"/>
</dbReference>
<keyword evidence="4 5" id="KW-0472">Membrane</keyword>
<evidence type="ECO:0000256" key="3">
    <source>
        <dbReference type="ARBA" id="ARBA00022989"/>
    </source>
</evidence>
<evidence type="ECO:0000256" key="4">
    <source>
        <dbReference type="ARBA" id="ARBA00023136"/>
    </source>
</evidence>
<feature type="transmembrane region" description="Helical" evidence="5">
    <location>
        <begin position="247"/>
        <end position="268"/>
    </location>
</feature>
<dbReference type="Pfam" id="PF01758">
    <property type="entry name" value="SBF"/>
    <property type="match status" value="1"/>
</dbReference>
<evidence type="ECO:0000256" key="5">
    <source>
        <dbReference type="SAM" id="Phobius"/>
    </source>
</evidence>
<dbReference type="OrthoDB" id="1551454at2"/>
<dbReference type="KEGG" id="hcv:FTV88_2680"/>
<comment type="subcellular location">
    <subcellularLocation>
        <location evidence="1">Membrane</location>
        <topology evidence="1">Multi-pass membrane protein</topology>
    </subcellularLocation>
</comment>
<dbReference type="PANTHER" id="PTHR10361:SF28">
    <property type="entry name" value="P3 PROTEIN-RELATED"/>
    <property type="match status" value="1"/>
</dbReference>
<feature type="transmembrane region" description="Helical" evidence="5">
    <location>
        <begin position="182"/>
        <end position="201"/>
    </location>
</feature>
<dbReference type="AlphaFoldDB" id="A0A5Q2N4C5"/>
<dbReference type="InterPro" id="IPR004710">
    <property type="entry name" value="Bilac:Na_transpt"/>
</dbReference>
<keyword evidence="7" id="KW-1185">Reference proteome</keyword>
<feature type="transmembrane region" description="Helical" evidence="5">
    <location>
        <begin position="55"/>
        <end position="79"/>
    </location>
</feature>
<feature type="transmembrane region" description="Helical" evidence="5">
    <location>
        <begin position="85"/>
        <end position="106"/>
    </location>
</feature>
<sequence>MFFLIPSAIYLGYIFWPYLEQGRLWVYFLFAYMTFVGALNCSWKQFRELLKAPMLFIASLALVHLFIPLLAFICGTLFFPDDPLTVAGMVIAATLPVAITAAVWTYIAGGNNLFVLALVVIDTLLSPIILPLSTYTLFGAFGVLPLERLVQDMLLMVVLPSIIGLLLHPYRTWSPQGPTQALLNIGTKLCVFLVVAINVAILHEFFVMTWSEIGKLLTALTLLVILAYLSGYGLGRFLRRPFGDVVALTYTAGMRNIALGVVMSVGYFDPAVSIPIVFLSLIQQPVATITHSIIEFVRKRR</sequence>
<evidence type="ECO:0000313" key="7">
    <source>
        <dbReference type="Proteomes" id="UP000366051"/>
    </source>
</evidence>
<feature type="transmembrane region" description="Helical" evidence="5">
    <location>
        <begin position="113"/>
        <end position="133"/>
    </location>
</feature>
<feature type="transmembrane region" description="Helical" evidence="5">
    <location>
        <begin position="24"/>
        <end position="43"/>
    </location>
</feature>
<dbReference type="EMBL" id="CP045875">
    <property type="protein sequence ID" value="QGG48773.1"/>
    <property type="molecule type" value="Genomic_DNA"/>
</dbReference>
<evidence type="ECO:0000313" key="6">
    <source>
        <dbReference type="EMBL" id="QGG48773.1"/>
    </source>
</evidence>
<keyword evidence="2 5" id="KW-0812">Transmembrane</keyword>
<dbReference type="GO" id="GO:0016020">
    <property type="term" value="C:membrane"/>
    <property type="evidence" value="ECO:0007669"/>
    <property type="project" value="UniProtKB-SubCell"/>
</dbReference>
<proteinExistence type="predicted"/>
<dbReference type="InterPro" id="IPR002657">
    <property type="entry name" value="BilAc:Na_symport/Acr3"/>
</dbReference>
<accession>A0A5Q2N4C5</accession>
<reference evidence="7" key="1">
    <citation type="submission" date="2019-11" db="EMBL/GenBank/DDBJ databases">
        <title>Genome sequence of Heliorestis convoluta strain HH, an alkaliphilic and minimalistic phototrophic bacterium from a soda lake in Egypt.</title>
        <authorList>
            <person name="Dewey E.D."/>
            <person name="Stokes L.M."/>
            <person name="Burchell B.M."/>
            <person name="Shaffer K.N."/>
            <person name="Huntington A.M."/>
            <person name="Baker J.M."/>
            <person name="Nadendla S."/>
            <person name="Giglio M.G."/>
            <person name="Touchman J.W."/>
            <person name="Blankenship R.E."/>
            <person name="Madigan M.T."/>
            <person name="Sattley W.M."/>
        </authorList>
    </citation>
    <scope>NUCLEOTIDE SEQUENCE [LARGE SCALE GENOMIC DNA]</scope>
    <source>
        <strain evidence="7">HH</strain>
    </source>
</reference>
<feature type="transmembrane region" description="Helical" evidence="5">
    <location>
        <begin position="274"/>
        <end position="297"/>
    </location>
</feature>
<dbReference type="Gene3D" id="1.20.1530.20">
    <property type="match status" value="1"/>
</dbReference>
<evidence type="ECO:0000256" key="1">
    <source>
        <dbReference type="ARBA" id="ARBA00004141"/>
    </source>
</evidence>
<protein>
    <submittedName>
        <fullName evidence="6">Sodium Bile acid symporter family protein, ybaS, putative</fullName>
    </submittedName>
</protein>
<dbReference type="InterPro" id="IPR038770">
    <property type="entry name" value="Na+/solute_symporter_sf"/>
</dbReference>
<gene>
    <name evidence="6" type="primary">ybaS</name>
    <name evidence="6" type="ORF">FTV88_2680</name>
</gene>